<dbReference type="EMBL" id="JACDXW010000001">
    <property type="protein sequence ID" value="MCB5362211.1"/>
    <property type="molecule type" value="Genomic_DNA"/>
</dbReference>
<dbReference type="Proteomes" id="UP000776983">
    <property type="component" value="Unassembled WGS sequence"/>
</dbReference>
<evidence type="ECO:0000313" key="14">
    <source>
        <dbReference type="EMBL" id="MCB5362211.1"/>
    </source>
</evidence>
<dbReference type="InterPro" id="IPR051536">
    <property type="entry name" value="UDG_Type-4/5"/>
</dbReference>
<gene>
    <name evidence="14" type="ORF">H0484_00340</name>
</gene>
<protein>
    <recommendedName>
        <fullName evidence="4">Type-4 uracil-DNA glycosylase</fullName>
        <ecNumber evidence="3">3.2.2.27</ecNumber>
    </recommendedName>
</protein>
<evidence type="ECO:0000256" key="4">
    <source>
        <dbReference type="ARBA" id="ARBA00019403"/>
    </source>
</evidence>
<sequence length="298" mass="31771">MVERSYLSSPLLTPLQAAWLTELGLESRFVARYLPVPAKVAQATAAPNAAEPQTEPAPATATARSGMFQAGELAASLLNKGARTQPMAEKQPLPTSPASPAVAPGASLPSSSTLEGLRKQIEACTACGLHGERHLPVVGAGADQDIELMVIGEAPGAEDDRVGEPFRGKAGELLQAMLRAVGLKDPSRVYLTHLLKCRPFSNRAPSPEEVAACMVHLRRQIVLTRPKQLLVLGRVAAQALLGDVPVESLRGRLHTYQQDGMSMPLVITYHPAALLSRPRHKAAAWQDLSLLQLSNSES</sequence>
<dbReference type="SMART" id="SM00987">
    <property type="entry name" value="UreE_C"/>
    <property type="match status" value="1"/>
</dbReference>
<comment type="similarity">
    <text evidence="2">Belongs to the uracil-DNA glycosylase (UDG) superfamily. Type 4 (UDGa) family.</text>
</comment>
<organism evidence="14 15">
    <name type="scientific">Mesopusillimonas faecipullorum</name>
    <dbReference type="NCBI Taxonomy" id="2755040"/>
    <lineage>
        <taxon>Bacteria</taxon>
        <taxon>Pseudomonadati</taxon>
        <taxon>Pseudomonadota</taxon>
        <taxon>Betaproteobacteria</taxon>
        <taxon>Burkholderiales</taxon>
        <taxon>Alcaligenaceae</taxon>
        <taxon>Mesopusillimonas</taxon>
    </lineage>
</organism>
<evidence type="ECO:0000259" key="13">
    <source>
        <dbReference type="SMART" id="SM00986"/>
    </source>
</evidence>
<keyword evidence="9" id="KW-0408">Iron</keyword>
<keyword evidence="10" id="KW-0411">Iron-sulfur</keyword>
<feature type="compositionally biased region" description="Low complexity" evidence="12">
    <location>
        <begin position="92"/>
        <end position="112"/>
    </location>
</feature>
<evidence type="ECO:0000256" key="10">
    <source>
        <dbReference type="ARBA" id="ARBA00023014"/>
    </source>
</evidence>
<dbReference type="Pfam" id="PF03167">
    <property type="entry name" value="UDG"/>
    <property type="match status" value="1"/>
</dbReference>
<dbReference type="SMART" id="SM00986">
    <property type="entry name" value="UDG"/>
    <property type="match status" value="1"/>
</dbReference>
<dbReference type="PANTHER" id="PTHR33693:SF1">
    <property type="entry name" value="TYPE-4 URACIL-DNA GLYCOSYLASE"/>
    <property type="match status" value="1"/>
</dbReference>
<keyword evidence="6" id="KW-0479">Metal-binding</keyword>
<keyword evidence="5" id="KW-0004">4Fe-4S</keyword>
<dbReference type="SUPFAM" id="SSF52141">
    <property type="entry name" value="Uracil-DNA glycosylase-like"/>
    <property type="match status" value="1"/>
</dbReference>
<proteinExistence type="inferred from homology"/>
<evidence type="ECO:0000256" key="7">
    <source>
        <dbReference type="ARBA" id="ARBA00022763"/>
    </source>
</evidence>
<evidence type="ECO:0000256" key="11">
    <source>
        <dbReference type="ARBA" id="ARBA00023204"/>
    </source>
</evidence>
<dbReference type="InterPro" id="IPR005122">
    <property type="entry name" value="Uracil-DNA_glycosylase-like"/>
</dbReference>
<keyword evidence="15" id="KW-1185">Reference proteome</keyword>
<comment type="catalytic activity">
    <reaction evidence="1">
        <text>Hydrolyzes single-stranded DNA or mismatched double-stranded DNA and polynucleotides, releasing free uracil.</text>
        <dbReference type="EC" id="3.2.2.27"/>
    </reaction>
</comment>
<comment type="caution">
    <text evidence="14">The sequence shown here is derived from an EMBL/GenBank/DDBJ whole genome shotgun (WGS) entry which is preliminary data.</text>
</comment>
<dbReference type="NCBIfam" id="TIGR00758">
    <property type="entry name" value="UDG_fam4"/>
    <property type="match status" value="1"/>
</dbReference>
<evidence type="ECO:0000256" key="6">
    <source>
        <dbReference type="ARBA" id="ARBA00022723"/>
    </source>
</evidence>
<keyword evidence="8" id="KW-0378">Hydrolase</keyword>
<dbReference type="InterPro" id="IPR005273">
    <property type="entry name" value="Ura-DNA_glyco_family4"/>
</dbReference>
<evidence type="ECO:0000256" key="5">
    <source>
        <dbReference type="ARBA" id="ARBA00022485"/>
    </source>
</evidence>
<evidence type="ECO:0000313" key="15">
    <source>
        <dbReference type="Proteomes" id="UP000776983"/>
    </source>
</evidence>
<feature type="domain" description="Uracil-DNA glycosylase-like" evidence="13">
    <location>
        <begin position="138"/>
        <end position="289"/>
    </location>
</feature>
<name>A0ABS8C852_9BURK</name>
<dbReference type="EC" id="3.2.2.27" evidence="3"/>
<reference evidence="14 15" key="1">
    <citation type="submission" date="2020-07" db="EMBL/GenBank/DDBJ databases">
        <title>Pusillimonas sp. nov., isolated from poultry manure in Taiwan.</title>
        <authorList>
            <person name="Lin S.-Y."/>
            <person name="Tang Y.-S."/>
            <person name="Young C.-C."/>
        </authorList>
    </citation>
    <scope>NUCLEOTIDE SEQUENCE [LARGE SCALE GENOMIC DNA]</scope>
    <source>
        <strain evidence="14 15">CC-YST705</strain>
    </source>
</reference>
<accession>A0ABS8C852</accession>
<evidence type="ECO:0000256" key="2">
    <source>
        <dbReference type="ARBA" id="ARBA00006521"/>
    </source>
</evidence>
<feature type="region of interest" description="Disordered" evidence="12">
    <location>
        <begin position="84"/>
        <end position="114"/>
    </location>
</feature>
<evidence type="ECO:0000256" key="3">
    <source>
        <dbReference type="ARBA" id="ARBA00012030"/>
    </source>
</evidence>
<dbReference type="RefSeq" id="WP_226952437.1">
    <property type="nucleotide sequence ID" value="NZ_JACDXW010000001.1"/>
</dbReference>
<keyword evidence="7" id="KW-0227">DNA damage</keyword>
<dbReference type="CDD" id="cd10030">
    <property type="entry name" value="UDG-F4_TTUDGA_SPO1dp_like"/>
    <property type="match status" value="1"/>
</dbReference>
<dbReference type="Gene3D" id="3.40.470.10">
    <property type="entry name" value="Uracil-DNA glycosylase-like domain"/>
    <property type="match status" value="1"/>
</dbReference>
<evidence type="ECO:0000256" key="12">
    <source>
        <dbReference type="SAM" id="MobiDB-lite"/>
    </source>
</evidence>
<dbReference type="InterPro" id="IPR036895">
    <property type="entry name" value="Uracil-DNA_glycosylase-like_sf"/>
</dbReference>
<dbReference type="PANTHER" id="PTHR33693">
    <property type="entry name" value="TYPE-5 URACIL-DNA GLYCOSYLASE"/>
    <property type="match status" value="1"/>
</dbReference>
<evidence type="ECO:0000256" key="1">
    <source>
        <dbReference type="ARBA" id="ARBA00001400"/>
    </source>
</evidence>
<keyword evidence="11" id="KW-0234">DNA repair</keyword>
<evidence type="ECO:0000256" key="9">
    <source>
        <dbReference type="ARBA" id="ARBA00023004"/>
    </source>
</evidence>
<evidence type="ECO:0000256" key="8">
    <source>
        <dbReference type="ARBA" id="ARBA00022801"/>
    </source>
</evidence>